<feature type="compositionally biased region" description="Polar residues" evidence="1">
    <location>
        <begin position="25"/>
        <end position="49"/>
    </location>
</feature>
<evidence type="ECO:0000313" key="4">
    <source>
        <dbReference type="Proteomes" id="UP000030854"/>
    </source>
</evidence>
<protein>
    <submittedName>
        <fullName evidence="3">Uncharacterized protein</fullName>
    </submittedName>
</protein>
<dbReference type="OMA" id="SACCASW"/>
<proteinExistence type="predicted"/>
<keyword evidence="2" id="KW-1133">Transmembrane helix</keyword>
<gene>
    <name evidence="3" type="ORF">EV44_g6316</name>
</gene>
<comment type="caution">
    <text evidence="3">The sequence shown here is derived from an EMBL/GenBank/DDBJ whole genome shotgun (WGS) entry which is preliminary data.</text>
</comment>
<dbReference type="OrthoDB" id="3592557at2759"/>
<keyword evidence="4" id="KW-1185">Reference proteome</keyword>
<dbReference type="Proteomes" id="UP000030854">
    <property type="component" value="Unassembled WGS sequence"/>
</dbReference>
<accession>A0A0B1P286</accession>
<organism evidence="3 4">
    <name type="scientific">Uncinula necator</name>
    <name type="common">Grape powdery mildew</name>
    <dbReference type="NCBI Taxonomy" id="52586"/>
    <lineage>
        <taxon>Eukaryota</taxon>
        <taxon>Fungi</taxon>
        <taxon>Dikarya</taxon>
        <taxon>Ascomycota</taxon>
        <taxon>Pezizomycotina</taxon>
        <taxon>Leotiomycetes</taxon>
        <taxon>Erysiphales</taxon>
        <taxon>Erysiphaceae</taxon>
        <taxon>Erysiphe</taxon>
    </lineage>
</organism>
<keyword evidence="2" id="KW-0812">Transmembrane</keyword>
<reference evidence="3 4" key="1">
    <citation type="journal article" date="2014" name="BMC Genomics">
        <title>Adaptive genomic structural variation in the grape powdery mildew pathogen, Erysiphe necator.</title>
        <authorList>
            <person name="Jones L."/>
            <person name="Riaz S."/>
            <person name="Morales-Cruz A."/>
            <person name="Amrine K.C."/>
            <person name="McGuire B."/>
            <person name="Gubler W.D."/>
            <person name="Walker M.A."/>
            <person name="Cantu D."/>
        </authorList>
    </citation>
    <scope>NUCLEOTIDE SEQUENCE [LARGE SCALE GENOMIC DNA]</scope>
    <source>
        <strain evidence="4">c</strain>
    </source>
</reference>
<dbReference type="EMBL" id="JNVN01002880">
    <property type="protein sequence ID" value="KHJ31445.1"/>
    <property type="molecule type" value="Genomic_DNA"/>
</dbReference>
<evidence type="ECO:0000313" key="3">
    <source>
        <dbReference type="EMBL" id="KHJ31445.1"/>
    </source>
</evidence>
<feature type="transmembrane region" description="Helical" evidence="2">
    <location>
        <begin position="154"/>
        <end position="174"/>
    </location>
</feature>
<dbReference type="AlphaFoldDB" id="A0A0B1P286"/>
<evidence type="ECO:0000256" key="1">
    <source>
        <dbReference type="SAM" id="MobiDB-lite"/>
    </source>
</evidence>
<feature type="region of interest" description="Disordered" evidence="1">
    <location>
        <begin position="1"/>
        <end position="59"/>
    </location>
</feature>
<name>A0A0B1P286_UNCNE</name>
<dbReference type="HOGENOM" id="CLU_1397272_0_0_1"/>
<keyword evidence="2" id="KW-0472">Membrane</keyword>
<sequence>MEEKSIRITVTEASSINEKSESPEQEVSQMSEIKSLSTLSATPSSNNKGLTYPPPLDLSAQQNTLADNLKSLSPTDLKSLTIVSHRSFDGDLESQNFDTNQTQSSVSNTGLLHKSSYDPMWPNRHELKLKRKAMKRERAFCSWWADLSRKQRGIISTIVILAILGAGLSVGFGISKCVGGGVVNSKGPNAPVLFR</sequence>
<evidence type="ECO:0000256" key="2">
    <source>
        <dbReference type="SAM" id="Phobius"/>
    </source>
</evidence>